<dbReference type="GO" id="GO:0005789">
    <property type="term" value="C:endoplasmic reticulum membrane"/>
    <property type="evidence" value="ECO:0007669"/>
    <property type="project" value="UniProtKB-SubCell"/>
</dbReference>
<evidence type="ECO:0000256" key="4">
    <source>
        <dbReference type="ARBA" id="ARBA00010617"/>
    </source>
</evidence>
<dbReference type="PRINTS" id="PR00463">
    <property type="entry name" value="EP450I"/>
</dbReference>
<keyword evidence="6 13" id="KW-0479">Metal-binding</keyword>
<dbReference type="InterPro" id="IPR050476">
    <property type="entry name" value="Insect_CytP450_Detox"/>
</dbReference>
<dbReference type="Gene3D" id="1.10.630.10">
    <property type="entry name" value="Cytochrome P450"/>
    <property type="match status" value="2"/>
</dbReference>
<evidence type="ECO:0000256" key="13">
    <source>
        <dbReference type="PIRSR" id="PIRSR602401-1"/>
    </source>
</evidence>
<evidence type="ECO:0000256" key="3">
    <source>
        <dbReference type="ARBA" id="ARBA00004406"/>
    </source>
</evidence>
<comment type="cofactor">
    <cofactor evidence="1 13">
        <name>heme</name>
        <dbReference type="ChEBI" id="CHEBI:30413"/>
    </cofactor>
</comment>
<reference evidence="14 15" key="1">
    <citation type="submission" date="2024-07" db="EMBL/GenBank/DDBJ databases">
        <title>Chromosome-level genome assembly of the water stick insect Ranatra chinensis (Heteroptera: Nepidae).</title>
        <authorList>
            <person name="Liu X."/>
        </authorList>
    </citation>
    <scope>NUCLEOTIDE SEQUENCE [LARGE SCALE GENOMIC DNA]</scope>
    <source>
        <strain evidence="14">Cailab_2021Rc</strain>
        <tissue evidence="14">Muscle</tissue>
    </source>
</reference>
<dbReference type="PANTHER" id="PTHR24292">
    <property type="entry name" value="CYTOCHROME P450"/>
    <property type="match status" value="1"/>
</dbReference>
<evidence type="ECO:0000256" key="10">
    <source>
        <dbReference type="ARBA" id="ARBA00023004"/>
    </source>
</evidence>
<keyword evidence="12" id="KW-0472">Membrane</keyword>
<dbReference type="PROSITE" id="PS00086">
    <property type="entry name" value="CYTOCHROME_P450"/>
    <property type="match status" value="2"/>
</dbReference>
<dbReference type="CDD" id="cd11056">
    <property type="entry name" value="CYP6-like"/>
    <property type="match status" value="2"/>
</dbReference>
<dbReference type="InterPro" id="IPR001128">
    <property type="entry name" value="Cyt_P450"/>
</dbReference>
<organism evidence="14 15">
    <name type="scientific">Ranatra chinensis</name>
    <dbReference type="NCBI Taxonomy" id="642074"/>
    <lineage>
        <taxon>Eukaryota</taxon>
        <taxon>Metazoa</taxon>
        <taxon>Ecdysozoa</taxon>
        <taxon>Arthropoda</taxon>
        <taxon>Hexapoda</taxon>
        <taxon>Insecta</taxon>
        <taxon>Pterygota</taxon>
        <taxon>Neoptera</taxon>
        <taxon>Paraneoptera</taxon>
        <taxon>Hemiptera</taxon>
        <taxon>Heteroptera</taxon>
        <taxon>Panheteroptera</taxon>
        <taxon>Nepomorpha</taxon>
        <taxon>Nepidae</taxon>
        <taxon>Ranatrinae</taxon>
        <taxon>Ranatra</taxon>
    </lineage>
</organism>
<keyword evidence="7" id="KW-0256">Endoplasmic reticulum</keyword>
<keyword evidence="11" id="KW-0503">Monooxygenase</keyword>
<dbReference type="AlphaFoldDB" id="A0ABD0Y5B0"/>
<evidence type="ECO:0000256" key="8">
    <source>
        <dbReference type="ARBA" id="ARBA00022848"/>
    </source>
</evidence>
<name>A0ABD0Y5B0_9HEMI</name>
<evidence type="ECO:0000256" key="2">
    <source>
        <dbReference type="ARBA" id="ARBA00004174"/>
    </source>
</evidence>
<dbReference type="FunFam" id="1.10.630.10:FF:000003">
    <property type="entry name" value="cytochrome P450 3A12-like isoform X2"/>
    <property type="match status" value="1"/>
</dbReference>
<keyword evidence="10 13" id="KW-0408">Iron</keyword>
<comment type="caution">
    <text evidence="14">The sequence shown here is derived from an EMBL/GenBank/DDBJ whole genome shotgun (WGS) entry which is preliminary data.</text>
</comment>
<dbReference type="InterPro" id="IPR002401">
    <property type="entry name" value="Cyt_P450_E_grp-I"/>
</dbReference>
<sequence>MLDICFGLIVIAFFAYRYLIRTYGFWKSHGFPYLEGRFPFGTEKESSTQGRYLGYVFDDLYKKLDPYPYGGFYTMRRPMLLLRDPEIIKHVLVKDFEYFRDRTRIVENDREPLTQHLVALNGDRWHGLRIKMTPAFTSGKLKNMFPLFGKCSRQLEEVLEWLADAREVFDVKDLAASFTADIIASCAFGLEVNSLKNRDDEFRKMGADAFPRFTRRKILLYNMMNNFIPGLNRNRFSKRTQDFMMKMVSETVEYRENNNFKRNDFLDLLIDMKNKDQKLQNSKRPSEGTNMTMDLLVAQCFIFILAGLETSSSVITFCLYELALNAGVQEKLRLEIQEAEKRHGGLTYQAVQEMTYLDQVVSETTRKYPTLIFLQRTCTKPYRMPKGGQLVEEGIEVIIPTYSLHYDPKYFPEPEKFDPDRFSPERKSSIPQFAYLPFGEGPRICIGMRFGLLQVKMGICTFLSKFEILQTPETPVPLTMGSFPFGTEKEVSTEGRFLGHVFDDLYKKLDPHPYGGIYIMRRPHLLVRDPDIIKHVLVKDFQHFRDRSRLMECEKEPLTHHLFALTGDRWRALRTKMTPTFTSGKLKNMFPLFEKCSLQLETVLRRLAEGGEVFDVKDLMANFTTDVIASCAFGLEANSILNKDNEFRKMGADTFPNRVKTKQLLHAAINNFIPGFNRFFDFNNRFSKETHDNMMRIVGESVEYREKNGFRRNDFLDLVIAMKNEDAKKGTEQTNESPIPEMTMDLLAAQCFVFLVAGLETSSSVATFCLYELALNPDIQERLRQEVEEVREKHGGLSYQAVQEMKYLDQVVSETMRKYPTLHYLQRTCTKPYTMPDSGLLLDEGTELIIPTYSLHHDPRFFPDPEKFDPDRFSSDRESGIPHCAYLPFGEGPRICIGMRFGLLQTKMGICTFLPKFKIVATPETPVPLRMARTAFVTQVKDPIKVQIKRLA</sequence>
<dbReference type="GO" id="GO:0046872">
    <property type="term" value="F:metal ion binding"/>
    <property type="evidence" value="ECO:0007669"/>
    <property type="project" value="UniProtKB-KW"/>
</dbReference>
<evidence type="ECO:0000256" key="5">
    <source>
        <dbReference type="ARBA" id="ARBA00022617"/>
    </source>
</evidence>
<dbReference type="PANTHER" id="PTHR24292:SF54">
    <property type="entry name" value="CYP9F3-RELATED"/>
    <property type="match status" value="1"/>
</dbReference>
<proteinExistence type="inferred from homology"/>
<dbReference type="PRINTS" id="PR00385">
    <property type="entry name" value="P450"/>
</dbReference>
<evidence type="ECO:0000256" key="6">
    <source>
        <dbReference type="ARBA" id="ARBA00022723"/>
    </source>
</evidence>
<accession>A0ABD0Y5B0</accession>
<dbReference type="Proteomes" id="UP001558652">
    <property type="component" value="Unassembled WGS sequence"/>
</dbReference>
<evidence type="ECO:0000313" key="15">
    <source>
        <dbReference type="Proteomes" id="UP001558652"/>
    </source>
</evidence>
<comment type="subcellular location">
    <subcellularLocation>
        <location evidence="3">Endoplasmic reticulum membrane</location>
        <topology evidence="3">Peripheral membrane protein</topology>
    </subcellularLocation>
    <subcellularLocation>
        <location evidence="2">Microsome membrane</location>
        <topology evidence="2">Peripheral membrane protein</topology>
    </subcellularLocation>
</comment>
<evidence type="ECO:0008006" key="16">
    <source>
        <dbReference type="Google" id="ProtNLM"/>
    </source>
</evidence>
<evidence type="ECO:0000256" key="9">
    <source>
        <dbReference type="ARBA" id="ARBA00023002"/>
    </source>
</evidence>
<evidence type="ECO:0000256" key="7">
    <source>
        <dbReference type="ARBA" id="ARBA00022824"/>
    </source>
</evidence>
<keyword evidence="8" id="KW-0492">Microsome</keyword>
<protein>
    <recommendedName>
        <fullName evidence="16">Cytochrome P450</fullName>
    </recommendedName>
</protein>
<keyword evidence="9" id="KW-0560">Oxidoreductase</keyword>
<dbReference type="InterPro" id="IPR017972">
    <property type="entry name" value="Cyt_P450_CS"/>
</dbReference>
<keyword evidence="15" id="KW-1185">Reference proteome</keyword>
<evidence type="ECO:0000313" key="14">
    <source>
        <dbReference type="EMBL" id="KAL1117865.1"/>
    </source>
</evidence>
<keyword evidence="5 13" id="KW-0349">Heme</keyword>
<dbReference type="InterPro" id="IPR036396">
    <property type="entry name" value="Cyt_P450_sf"/>
</dbReference>
<evidence type="ECO:0000256" key="1">
    <source>
        <dbReference type="ARBA" id="ARBA00001971"/>
    </source>
</evidence>
<gene>
    <name evidence="14" type="ORF">AAG570_004178</name>
</gene>
<dbReference type="EMBL" id="JBFDAA010000015">
    <property type="protein sequence ID" value="KAL1117865.1"/>
    <property type="molecule type" value="Genomic_DNA"/>
</dbReference>
<dbReference type="SUPFAM" id="SSF48264">
    <property type="entry name" value="Cytochrome P450"/>
    <property type="match status" value="2"/>
</dbReference>
<evidence type="ECO:0000256" key="11">
    <source>
        <dbReference type="ARBA" id="ARBA00023033"/>
    </source>
</evidence>
<evidence type="ECO:0000256" key="12">
    <source>
        <dbReference type="ARBA" id="ARBA00023136"/>
    </source>
</evidence>
<dbReference type="GO" id="GO:0004497">
    <property type="term" value="F:monooxygenase activity"/>
    <property type="evidence" value="ECO:0007669"/>
    <property type="project" value="UniProtKB-KW"/>
</dbReference>
<dbReference type="Pfam" id="PF00067">
    <property type="entry name" value="p450"/>
    <property type="match status" value="2"/>
</dbReference>
<feature type="binding site" description="axial binding residue" evidence="13">
    <location>
        <position position="896"/>
    </location>
    <ligand>
        <name>heme</name>
        <dbReference type="ChEBI" id="CHEBI:30413"/>
    </ligand>
    <ligandPart>
        <name>Fe</name>
        <dbReference type="ChEBI" id="CHEBI:18248"/>
    </ligandPart>
</feature>
<comment type="similarity">
    <text evidence="4">Belongs to the cytochrome P450 family.</text>
</comment>
<dbReference type="FunFam" id="1.10.630.10:FF:000042">
    <property type="entry name" value="Cytochrome P450"/>
    <property type="match status" value="1"/>
</dbReference>